<accession>A0A2T2XHG3</accession>
<comment type="caution">
    <text evidence="8">The sequence shown here is derived from an EMBL/GenBank/DDBJ whole genome shotgun (WGS) entry which is preliminary data.</text>
</comment>
<dbReference type="InterPro" id="IPR002078">
    <property type="entry name" value="Sigma_54_int"/>
</dbReference>
<evidence type="ECO:0000313" key="8">
    <source>
        <dbReference type="EMBL" id="PSR33941.1"/>
    </source>
</evidence>
<reference evidence="8 9" key="1">
    <citation type="journal article" date="2014" name="BMC Genomics">
        <title>Comparison of environmental and isolate Sulfobacillus genomes reveals diverse carbon, sulfur, nitrogen, and hydrogen metabolisms.</title>
        <authorList>
            <person name="Justice N.B."/>
            <person name="Norman A."/>
            <person name="Brown C.T."/>
            <person name="Singh A."/>
            <person name="Thomas B.C."/>
            <person name="Banfield J.F."/>
        </authorList>
    </citation>
    <scope>NUCLEOTIDE SEQUENCE [LARGE SCALE GENOMIC DNA]</scope>
    <source>
        <strain evidence="8">AMDSBA4</strain>
    </source>
</reference>
<feature type="domain" description="Sigma-54 factor interaction" evidence="6">
    <location>
        <begin position="190"/>
        <end position="368"/>
    </location>
</feature>
<dbReference type="PRINTS" id="PR00830">
    <property type="entry name" value="ENDOLAPTASE"/>
</dbReference>
<dbReference type="InterPro" id="IPR027065">
    <property type="entry name" value="Lon_Prtase"/>
</dbReference>
<dbReference type="GO" id="GO:0004252">
    <property type="term" value="F:serine-type endopeptidase activity"/>
    <property type="evidence" value="ECO:0007669"/>
    <property type="project" value="UniProtKB-UniRule"/>
</dbReference>
<dbReference type="GO" id="GO:0004176">
    <property type="term" value="F:ATP-dependent peptidase activity"/>
    <property type="evidence" value="ECO:0007669"/>
    <property type="project" value="UniProtKB-UniRule"/>
</dbReference>
<dbReference type="InterPro" id="IPR014721">
    <property type="entry name" value="Ribsml_uS5_D2-typ_fold_subgr"/>
</dbReference>
<dbReference type="Pfam" id="PF00004">
    <property type="entry name" value="AAA"/>
    <property type="match status" value="1"/>
</dbReference>
<protein>
    <recommendedName>
        <fullName evidence="4">endopeptidase La</fullName>
        <ecNumber evidence="4">3.4.21.53</ecNumber>
    </recommendedName>
</protein>
<dbReference type="InterPro" id="IPR003959">
    <property type="entry name" value="ATPase_AAA_core"/>
</dbReference>
<dbReference type="GO" id="GO:0006355">
    <property type="term" value="P:regulation of DNA-templated transcription"/>
    <property type="evidence" value="ECO:0007669"/>
    <property type="project" value="InterPro"/>
</dbReference>
<feature type="region of interest" description="Disordered" evidence="5">
    <location>
        <begin position="1"/>
        <end position="20"/>
    </location>
</feature>
<dbReference type="Pfam" id="PF05362">
    <property type="entry name" value="Lon_C"/>
    <property type="match status" value="1"/>
</dbReference>
<dbReference type="PROSITE" id="PS51786">
    <property type="entry name" value="LON_PROTEOLYTIC"/>
    <property type="match status" value="1"/>
</dbReference>
<dbReference type="EC" id="3.4.21.53" evidence="4"/>
<dbReference type="SUPFAM" id="SSF52540">
    <property type="entry name" value="P-loop containing nucleoside triphosphate hydrolases"/>
    <property type="match status" value="1"/>
</dbReference>
<dbReference type="PANTHER" id="PTHR10046">
    <property type="entry name" value="ATP DEPENDENT LON PROTEASE FAMILY MEMBER"/>
    <property type="match status" value="1"/>
</dbReference>
<proteinExistence type="inferred from homology"/>
<dbReference type="NCBIfam" id="TIGR02903">
    <property type="entry name" value="spore_lon_C"/>
    <property type="match status" value="1"/>
</dbReference>
<evidence type="ECO:0000256" key="2">
    <source>
        <dbReference type="ARBA" id="ARBA00022801"/>
    </source>
</evidence>
<dbReference type="InterPro" id="IPR027417">
    <property type="entry name" value="P-loop_NTPase"/>
</dbReference>
<dbReference type="PROSITE" id="PS50045">
    <property type="entry name" value="SIGMA54_INTERACT_4"/>
    <property type="match status" value="1"/>
</dbReference>
<dbReference type="InterPro" id="IPR008269">
    <property type="entry name" value="Lon_proteolytic"/>
</dbReference>
<comment type="similarity">
    <text evidence="4">Belongs to the peptidase S16 family.</text>
</comment>
<dbReference type="SUPFAM" id="SSF54211">
    <property type="entry name" value="Ribosomal protein S5 domain 2-like"/>
    <property type="match status" value="1"/>
</dbReference>
<evidence type="ECO:0000256" key="1">
    <source>
        <dbReference type="ARBA" id="ARBA00022670"/>
    </source>
</evidence>
<dbReference type="AlphaFoldDB" id="A0A2T2XHG3"/>
<evidence type="ECO:0000313" key="9">
    <source>
        <dbReference type="Proteomes" id="UP000242972"/>
    </source>
</evidence>
<dbReference type="Proteomes" id="UP000242972">
    <property type="component" value="Unassembled WGS sequence"/>
</dbReference>
<name>A0A2T2XHG3_9FIRM</name>
<dbReference type="PROSITE" id="PS01046">
    <property type="entry name" value="LON_SER"/>
    <property type="match status" value="1"/>
</dbReference>
<dbReference type="InterPro" id="IPR020568">
    <property type="entry name" value="Ribosomal_Su5_D2-typ_SF"/>
</dbReference>
<dbReference type="InterPro" id="IPR003593">
    <property type="entry name" value="AAA+_ATPase"/>
</dbReference>
<gene>
    <name evidence="8" type="primary">lonC</name>
    <name evidence="8" type="ORF">C7B46_07430</name>
</gene>
<comment type="catalytic activity">
    <reaction evidence="4">
        <text>Hydrolysis of proteins in presence of ATP.</text>
        <dbReference type="EC" id="3.4.21.53"/>
    </reaction>
</comment>
<dbReference type="GO" id="GO:0006508">
    <property type="term" value="P:proteolysis"/>
    <property type="evidence" value="ECO:0007669"/>
    <property type="project" value="UniProtKB-KW"/>
</dbReference>
<feature type="domain" description="Lon proteolytic" evidence="7">
    <location>
        <begin position="461"/>
        <end position="634"/>
    </location>
</feature>
<dbReference type="Gene3D" id="3.30.230.10">
    <property type="match status" value="1"/>
</dbReference>
<evidence type="ECO:0000259" key="7">
    <source>
        <dbReference type="PROSITE" id="PS51786"/>
    </source>
</evidence>
<sequence length="634" mass="69649">MAENLDEASHKEHSIPRRRRMSMTTLTRRVDALQEIVMQIYGPERLILRAGKLQALKLLRSQDVKERVLALQKLILEDPALVHVPEDKEIPQILDQLQNELADLLARRSLEDDLEKRIAERMQERHEEYVRDIRNQILKEDAGPETPETLKKFAKLAKLDEGGLAQSALEIMRPETLEEVVGQEPAKWGLLAKLASPYPQHVLLYGPPGVGKTTVARLVLGVARALPQSPFKEDAPFVETDGTTLRWDPREVTNPLLGSVHDPIYQGARRDLAESGIPEPKTGLVTESHGGVLFIDEIGEMDPILQNKLLKVLEDKRVNFDSPYYDPQDANVPQYVHKLFKEGAPADFVLIGATTRSPEEISPALRSRCAEIFFEPLTPSEVSQIAEGAASRLGVALDPEATTLVTRYTLEGRKAVSLVADAYSVAYLDRGTPPQVIGMDVMQRVVSRSRLSLVNFPVSRTATIGRALGLAVAGYQGLVLEIEAAVFPAADRGHGKWRFNQTAGNMAKDSVFNAEVVLRRLTGRDLSQYDVHVNVVGGGNIDGPSAGAAIFVAVYSALTGTPIRADRAMTGELSLSGRLKPVGGIPEKIFGARQLGIPWVLIPEDNQADVPPVTDGPQIRLISSVEDLLTEVLE</sequence>
<evidence type="ECO:0000259" key="6">
    <source>
        <dbReference type="PROSITE" id="PS50045"/>
    </source>
</evidence>
<feature type="active site" evidence="4">
    <location>
        <position position="588"/>
    </location>
</feature>
<dbReference type="GO" id="GO:0016887">
    <property type="term" value="F:ATP hydrolysis activity"/>
    <property type="evidence" value="ECO:0007669"/>
    <property type="project" value="InterPro"/>
</dbReference>
<keyword evidence="1 4" id="KW-0645">Protease</keyword>
<evidence type="ECO:0000256" key="4">
    <source>
        <dbReference type="PROSITE-ProRule" id="PRU01122"/>
    </source>
</evidence>
<feature type="active site" evidence="4">
    <location>
        <position position="545"/>
    </location>
</feature>
<dbReference type="EMBL" id="PXYW01000014">
    <property type="protein sequence ID" value="PSR33941.1"/>
    <property type="molecule type" value="Genomic_DNA"/>
</dbReference>
<dbReference type="GO" id="GO:0030163">
    <property type="term" value="P:protein catabolic process"/>
    <property type="evidence" value="ECO:0007669"/>
    <property type="project" value="InterPro"/>
</dbReference>
<evidence type="ECO:0000256" key="3">
    <source>
        <dbReference type="ARBA" id="ARBA00022825"/>
    </source>
</evidence>
<dbReference type="GO" id="GO:0005524">
    <property type="term" value="F:ATP binding"/>
    <property type="evidence" value="ECO:0007669"/>
    <property type="project" value="InterPro"/>
</dbReference>
<dbReference type="InterPro" id="IPR008268">
    <property type="entry name" value="Peptidase_S16_AS"/>
</dbReference>
<organism evidence="8 9">
    <name type="scientific">Sulfobacillus benefaciens</name>
    <dbReference type="NCBI Taxonomy" id="453960"/>
    <lineage>
        <taxon>Bacteria</taxon>
        <taxon>Bacillati</taxon>
        <taxon>Bacillota</taxon>
        <taxon>Clostridia</taxon>
        <taxon>Eubacteriales</taxon>
        <taxon>Clostridiales Family XVII. Incertae Sedis</taxon>
        <taxon>Sulfobacillus</taxon>
    </lineage>
</organism>
<dbReference type="CDD" id="cd00009">
    <property type="entry name" value="AAA"/>
    <property type="match status" value="1"/>
</dbReference>
<dbReference type="Gene3D" id="3.40.50.300">
    <property type="entry name" value="P-loop containing nucleotide triphosphate hydrolases"/>
    <property type="match status" value="1"/>
</dbReference>
<keyword evidence="3 4" id="KW-0720">Serine protease</keyword>
<dbReference type="InterPro" id="IPR014252">
    <property type="entry name" value="Spore_LonC"/>
</dbReference>
<keyword evidence="2 4" id="KW-0378">Hydrolase</keyword>
<dbReference type="SMART" id="SM00382">
    <property type="entry name" value="AAA"/>
    <property type="match status" value="1"/>
</dbReference>
<evidence type="ECO:0000256" key="5">
    <source>
        <dbReference type="SAM" id="MobiDB-lite"/>
    </source>
</evidence>